<dbReference type="SUPFAM" id="SSF55874">
    <property type="entry name" value="ATPase domain of HSP90 chaperone/DNA topoisomerase II/histidine kinase"/>
    <property type="match status" value="1"/>
</dbReference>
<dbReference type="Gene3D" id="3.30.565.10">
    <property type="entry name" value="Histidine kinase-like ATPase, C-terminal domain"/>
    <property type="match status" value="1"/>
</dbReference>
<reference evidence="6" key="2">
    <citation type="journal article" date="2021" name="PeerJ">
        <title>Extensive microbial diversity within the chicken gut microbiome revealed by metagenomics and culture.</title>
        <authorList>
            <person name="Gilroy R."/>
            <person name="Ravi A."/>
            <person name="Getino M."/>
            <person name="Pursley I."/>
            <person name="Horton D.L."/>
            <person name="Alikhan N.F."/>
            <person name="Baker D."/>
            <person name="Gharbi K."/>
            <person name="Hall N."/>
            <person name="Watson M."/>
            <person name="Adriaenssens E.M."/>
            <person name="Foster-Nyarko E."/>
            <person name="Jarju S."/>
            <person name="Secka A."/>
            <person name="Antonio M."/>
            <person name="Oren A."/>
            <person name="Chaudhuri R.R."/>
            <person name="La Ragione R."/>
            <person name="Hildebrand F."/>
            <person name="Pallen M.J."/>
        </authorList>
    </citation>
    <scope>NUCLEOTIDE SEQUENCE</scope>
    <source>
        <strain evidence="6">ChiW25-3613</strain>
    </source>
</reference>
<keyword evidence="4" id="KW-0472">Membrane</keyword>
<feature type="transmembrane region" description="Helical" evidence="4">
    <location>
        <begin position="99"/>
        <end position="118"/>
    </location>
</feature>
<keyword evidence="2" id="KW-0808">Transferase</keyword>
<keyword evidence="1" id="KW-0597">Phosphoprotein</keyword>
<keyword evidence="4" id="KW-1133">Transmembrane helix</keyword>
<sequence length="426" mass="48555">MKYGPSYILTEVLVVVVGVVLLTDISFFKNLRTNLKDLAFFALKLIGSFVCVLFIESLLYALPVQNAHSLDIVYPVFIAAFALFFSNLRWMTRLSVAPLYYALVLLNMGLSESAGYILRITVMWDGFTAVFQCVYMIVITLFLKFFSTERFDYVSVWYAVFIIAVAAITIVLYNVIPPQSPDRELSVVVYLGYFFMSLLAYLIFWLTAREHSKRIAAEIIQEKQENAAEFIRATQDTYEKLCILRHDIKNQYAAMSALIDEGNYDQLQQYFKQYFKQYENELNSSNCGNNVIDNLINIEKSKAREYGAEIECEVAVPPVLPFADADLCSVLTNLLDNAIEAAETLPDEGGHDRGKIKLYINNRQEYLFIRVVNECSGLGDGEYTGFDTTKEDKTLHGYGTKIVRRIVHKYQGSVRYSVTEGKFVAK</sequence>
<name>A0A9D1AHM2_9FIRM</name>
<dbReference type="EMBL" id="DVHB01000054">
    <property type="protein sequence ID" value="HIR39324.1"/>
    <property type="molecule type" value="Genomic_DNA"/>
</dbReference>
<dbReference type="AlphaFoldDB" id="A0A9D1AHM2"/>
<dbReference type="CDD" id="cd16935">
    <property type="entry name" value="HATPase_AgrC-ComD-like"/>
    <property type="match status" value="1"/>
</dbReference>
<dbReference type="GO" id="GO:0000155">
    <property type="term" value="F:phosphorelay sensor kinase activity"/>
    <property type="evidence" value="ECO:0007669"/>
    <property type="project" value="InterPro"/>
</dbReference>
<gene>
    <name evidence="6" type="ORF">IAB90_02975</name>
</gene>
<evidence type="ECO:0000259" key="5">
    <source>
        <dbReference type="Pfam" id="PF14501"/>
    </source>
</evidence>
<comment type="caution">
    <text evidence="6">The sequence shown here is derived from an EMBL/GenBank/DDBJ whole genome shotgun (WGS) entry which is preliminary data.</text>
</comment>
<dbReference type="InterPro" id="IPR032834">
    <property type="entry name" value="NatK-like_C"/>
</dbReference>
<evidence type="ECO:0000256" key="2">
    <source>
        <dbReference type="ARBA" id="ARBA00022679"/>
    </source>
</evidence>
<reference evidence="6" key="1">
    <citation type="submission" date="2020-10" db="EMBL/GenBank/DDBJ databases">
        <authorList>
            <person name="Gilroy R."/>
        </authorList>
    </citation>
    <scope>NUCLEOTIDE SEQUENCE</scope>
    <source>
        <strain evidence="6">ChiW25-3613</strain>
    </source>
</reference>
<evidence type="ECO:0000313" key="6">
    <source>
        <dbReference type="EMBL" id="HIR39324.1"/>
    </source>
</evidence>
<protein>
    <submittedName>
        <fullName evidence="6">GHKL domain-containing protein</fullName>
    </submittedName>
</protein>
<feature type="domain" description="Sensor histidine kinase NatK-like C-terminal" evidence="5">
    <location>
        <begin position="325"/>
        <end position="425"/>
    </location>
</feature>
<evidence type="ECO:0000313" key="7">
    <source>
        <dbReference type="Proteomes" id="UP000824179"/>
    </source>
</evidence>
<dbReference type="PANTHER" id="PTHR40448:SF1">
    <property type="entry name" value="TWO-COMPONENT SENSOR HISTIDINE KINASE"/>
    <property type="match status" value="1"/>
</dbReference>
<feature type="transmembrane region" description="Helical" evidence="4">
    <location>
        <begin position="6"/>
        <end position="28"/>
    </location>
</feature>
<dbReference type="PANTHER" id="PTHR40448">
    <property type="entry name" value="TWO-COMPONENT SENSOR HISTIDINE KINASE"/>
    <property type="match status" value="1"/>
</dbReference>
<dbReference type="Proteomes" id="UP000824179">
    <property type="component" value="Unassembled WGS sequence"/>
</dbReference>
<feature type="transmembrane region" description="Helical" evidence="4">
    <location>
        <begin position="72"/>
        <end position="92"/>
    </location>
</feature>
<keyword evidence="3" id="KW-0418">Kinase</keyword>
<feature type="transmembrane region" description="Helical" evidence="4">
    <location>
        <begin position="124"/>
        <end position="143"/>
    </location>
</feature>
<feature type="transmembrane region" description="Helical" evidence="4">
    <location>
        <begin position="188"/>
        <end position="208"/>
    </location>
</feature>
<organism evidence="6 7">
    <name type="scientific">Candidatus Coproplasma stercoripullorum</name>
    <dbReference type="NCBI Taxonomy" id="2840751"/>
    <lineage>
        <taxon>Bacteria</taxon>
        <taxon>Bacillati</taxon>
        <taxon>Bacillota</taxon>
        <taxon>Clostridia</taxon>
        <taxon>Eubacteriales</taxon>
        <taxon>Candidatus Coproplasma</taxon>
    </lineage>
</organism>
<evidence type="ECO:0000256" key="3">
    <source>
        <dbReference type="ARBA" id="ARBA00022777"/>
    </source>
</evidence>
<feature type="transmembrane region" description="Helical" evidence="4">
    <location>
        <begin position="155"/>
        <end position="176"/>
    </location>
</feature>
<dbReference type="GO" id="GO:0042802">
    <property type="term" value="F:identical protein binding"/>
    <property type="evidence" value="ECO:0007669"/>
    <property type="project" value="TreeGrafter"/>
</dbReference>
<dbReference type="InterPro" id="IPR016120">
    <property type="entry name" value="Sig_transdc_His_kin_SpoOB"/>
</dbReference>
<evidence type="ECO:0000256" key="4">
    <source>
        <dbReference type="SAM" id="Phobius"/>
    </source>
</evidence>
<accession>A0A9D1AHM2</accession>
<feature type="transmembrane region" description="Helical" evidence="4">
    <location>
        <begin position="40"/>
        <end position="60"/>
    </location>
</feature>
<dbReference type="InterPro" id="IPR036890">
    <property type="entry name" value="HATPase_C_sf"/>
</dbReference>
<dbReference type="SUPFAM" id="SSF55890">
    <property type="entry name" value="Sporulation response regulatory protein Spo0B"/>
    <property type="match status" value="1"/>
</dbReference>
<proteinExistence type="predicted"/>
<dbReference type="Pfam" id="PF14501">
    <property type="entry name" value="HATPase_c_5"/>
    <property type="match status" value="1"/>
</dbReference>
<keyword evidence="4" id="KW-0812">Transmembrane</keyword>
<evidence type="ECO:0000256" key="1">
    <source>
        <dbReference type="ARBA" id="ARBA00022553"/>
    </source>
</evidence>